<evidence type="ECO:0000313" key="4">
    <source>
        <dbReference type="Proteomes" id="UP001596512"/>
    </source>
</evidence>
<keyword evidence="4" id="KW-1185">Reference proteome</keyword>
<dbReference type="InterPro" id="IPR029039">
    <property type="entry name" value="Flavoprotein-like_sf"/>
</dbReference>
<dbReference type="Pfam" id="PF03358">
    <property type="entry name" value="FMN_red"/>
    <property type="match status" value="1"/>
</dbReference>
<evidence type="ECO:0000313" key="3">
    <source>
        <dbReference type="EMBL" id="MFC7615152.1"/>
    </source>
</evidence>
<dbReference type="Gene3D" id="3.40.50.360">
    <property type="match status" value="1"/>
</dbReference>
<feature type="compositionally biased region" description="Low complexity" evidence="1">
    <location>
        <begin position="146"/>
        <end position="158"/>
    </location>
</feature>
<organism evidence="3 4">
    <name type="scientific">Actinokineospora soli</name>
    <dbReference type="NCBI Taxonomy" id="1048753"/>
    <lineage>
        <taxon>Bacteria</taxon>
        <taxon>Bacillati</taxon>
        <taxon>Actinomycetota</taxon>
        <taxon>Actinomycetes</taxon>
        <taxon>Pseudonocardiales</taxon>
        <taxon>Pseudonocardiaceae</taxon>
        <taxon>Actinokineospora</taxon>
    </lineage>
</organism>
<name>A0ABW2TQD6_9PSEU</name>
<dbReference type="PANTHER" id="PTHR30543:SF21">
    <property type="entry name" value="NAD(P)H-DEPENDENT FMN REDUCTASE LOT6"/>
    <property type="match status" value="1"/>
</dbReference>
<feature type="domain" description="NADPH-dependent FMN reductase-like" evidence="2">
    <location>
        <begin position="6"/>
        <end position="148"/>
    </location>
</feature>
<dbReference type="EMBL" id="JBHTEY010000004">
    <property type="protein sequence ID" value="MFC7615152.1"/>
    <property type="molecule type" value="Genomic_DNA"/>
</dbReference>
<gene>
    <name evidence="3" type="ORF">ACFQV2_18195</name>
</gene>
<reference evidence="4" key="1">
    <citation type="journal article" date="2019" name="Int. J. Syst. Evol. Microbiol.">
        <title>The Global Catalogue of Microorganisms (GCM) 10K type strain sequencing project: providing services to taxonomists for standard genome sequencing and annotation.</title>
        <authorList>
            <consortium name="The Broad Institute Genomics Platform"/>
            <consortium name="The Broad Institute Genome Sequencing Center for Infectious Disease"/>
            <person name="Wu L."/>
            <person name="Ma J."/>
        </authorList>
    </citation>
    <scope>NUCLEOTIDE SEQUENCE [LARGE SCALE GENOMIC DNA]</scope>
    <source>
        <strain evidence="4">JCM 17695</strain>
    </source>
</reference>
<dbReference type="PANTHER" id="PTHR30543">
    <property type="entry name" value="CHROMATE REDUCTASE"/>
    <property type="match status" value="1"/>
</dbReference>
<sequence>MPALEVIIASTRPGRVGPDIGAWFARHAVEHGAFEVRVTDLATLALPFLDEPEHPATRRYTQQHTKDWSRTVDAADAFAFVVPEYNFGFNAPVKNAIDYLYHEWRYKPVGFVSYGMGSAGMRAVQMLKQVVTTLRMVPIGDTVAIPSAPTSTRTAASPRPRPSTPRPARPSTSWPGSRPRWNRCGAMPGRDREWR</sequence>
<evidence type="ECO:0000259" key="2">
    <source>
        <dbReference type="Pfam" id="PF03358"/>
    </source>
</evidence>
<accession>A0ABW2TQD6</accession>
<keyword evidence="3" id="KW-0560">Oxidoreductase</keyword>
<feature type="region of interest" description="Disordered" evidence="1">
    <location>
        <begin position="143"/>
        <end position="195"/>
    </location>
</feature>
<protein>
    <submittedName>
        <fullName evidence="3">NADPH-dependent FMN reductase</fullName>
        <ecNumber evidence="3">1.-.-.-</ecNumber>
    </submittedName>
</protein>
<feature type="compositionally biased region" description="Pro residues" evidence="1">
    <location>
        <begin position="159"/>
        <end position="168"/>
    </location>
</feature>
<dbReference type="SUPFAM" id="SSF52218">
    <property type="entry name" value="Flavoproteins"/>
    <property type="match status" value="1"/>
</dbReference>
<dbReference type="Proteomes" id="UP001596512">
    <property type="component" value="Unassembled WGS sequence"/>
</dbReference>
<dbReference type="EC" id="1.-.-.-" evidence="3"/>
<dbReference type="InterPro" id="IPR005025">
    <property type="entry name" value="FMN_Rdtase-like_dom"/>
</dbReference>
<dbReference type="InterPro" id="IPR050712">
    <property type="entry name" value="NAD(P)H-dep_reductase"/>
</dbReference>
<proteinExistence type="predicted"/>
<dbReference type="GO" id="GO:0016491">
    <property type="term" value="F:oxidoreductase activity"/>
    <property type="evidence" value="ECO:0007669"/>
    <property type="project" value="UniProtKB-KW"/>
</dbReference>
<evidence type="ECO:0000256" key="1">
    <source>
        <dbReference type="SAM" id="MobiDB-lite"/>
    </source>
</evidence>
<comment type="caution">
    <text evidence="3">The sequence shown here is derived from an EMBL/GenBank/DDBJ whole genome shotgun (WGS) entry which is preliminary data.</text>
</comment>